<dbReference type="InterPro" id="IPR016181">
    <property type="entry name" value="Acyl_CoA_acyltransferase"/>
</dbReference>
<proteinExistence type="predicted"/>
<dbReference type="SUPFAM" id="SSF55729">
    <property type="entry name" value="Acyl-CoA N-acyltransferases (Nat)"/>
    <property type="match status" value="1"/>
</dbReference>
<comment type="caution">
    <text evidence="1">The sequence shown here is derived from an EMBL/GenBank/DDBJ whole genome shotgun (WGS) entry which is preliminary data.</text>
</comment>
<evidence type="ECO:0000313" key="1">
    <source>
        <dbReference type="EMBL" id="KAK9085217.1"/>
    </source>
</evidence>
<dbReference type="AlphaFoldDB" id="A0AAP0E6H0"/>
<gene>
    <name evidence="1" type="ORF">Sjap_025628</name>
</gene>
<dbReference type="EMBL" id="JBBNAE010000011">
    <property type="protein sequence ID" value="KAK9085217.1"/>
    <property type="molecule type" value="Genomic_DNA"/>
</dbReference>
<accession>A0AAP0E6H0</accession>
<reference evidence="1 2" key="1">
    <citation type="submission" date="2024-01" db="EMBL/GenBank/DDBJ databases">
        <title>Genome assemblies of Stephania.</title>
        <authorList>
            <person name="Yang L."/>
        </authorList>
    </citation>
    <scope>NUCLEOTIDE SEQUENCE [LARGE SCALE GENOMIC DNA]</scope>
    <source>
        <strain evidence="1">QJT</strain>
        <tissue evidence="1">Leaf</tissue>
    </source>
</reference>
<evidence type="ECO:0000313" key="2">
    <source>
        <dbReference type="Proteomes" id="UP001417504"/>
    </source>
</evidence>
<sequence length="164" mass="18148">MREENGGLIYFRVIGDDGEDDEVGVKEKNQRQDHGEALMRAAIEKCRRWNVKGVSLHPVSLGGARSGRSSGRGGLRFSVGRATLVSPSLWSLRLVARSPSSPISLALSGLDSDPVSKEFVVLEWDDALPEDLVRAAYDELAGTRYTALMHKLKKNRVRPIYVTR</sequence>
<keyword evidence="2" id="KW-1185">Reference proteome</keyword>
<dbReference type="CDD" id="cd04301">
    <property type="entry name" value="NAT_SF"/>
    <property type="match status" value="1"/>
</dbReference>
<dbReference type="Gene3D" id="3.40.630.30">
    <property type="match status" value="1"/>
</dbReference>
<name>A0AAP0E6H0_9MAGN</name>
<organism evidence="1 2">
    <name type="scientific">Stephania japonica</name>
    <dbReference type="NCBI Taxonomy" id="461633"/>
    <lineage>
        <taxon>Eukaryota</taxon>
        <taxon>Viridiplantae</taxon>
        <taxon>Streptophyta</taxon>
        <taxon>Embryophyta</taxon>
        <taxon>Tracheophyta</taxon>
        <taxon>Spermatophyta</taxon>
        <taxon>Magnoliopsida</taxon>
        <taxon>Ranunculales</taxon>
        <taxon>Menispermaceae</taxon>
        <taxon>Menispermoideae</taxon>
        <taxon>Cissampelideae</taxon>
        <taxon>Stephania</taxon>
    </lineage>
</organism>
<dbReference type="Proteomes" id="UP001417504">
    <property type="component" value="Unassembled WGS sequence"/>
</dbReference>
<protein>
    <submittedName>
        <fullName evidence="1">Uncharacterized protein</fullName>
    </submittedName>
</protein>